<gene>
    <name evidence="2" type="ORF">H312_01365</name>
</gene>
<dbReference type="EMBL" id="KK365147">
    <property type="protein sequence ID" value="KCZ81219.1"/>
    <property type="molecule type" value="Genomic_DNA"/>
</dbReference>
<dbReference type="Proteomes" id="UP000030655">
    <property type="component" value="Unassembled WGS sequence"/>
</dbReference>
<dbReference type="STRING" id="1288291.A0A059F2J7"/>
<feature type="domain" description="Endonuclease/exonuclease/phosphatase" evidence="1">
    <location>
        <begin position="28"/>
        <end position="226"/>
    </location>
</feature>
<keyword evidence="3" id="KW-1185">Reference proteome</keyword>
<evidence type="ECO:0000313" key="2">
    <source>
        <dbReference type="EMBL" id="KCZ81219.1"/>
    </source>
</evidence>
<sequence>MKHKTGGEISPLEKPIRNEPSLFRIGFLNIAGIRGKSNTIKDLLKGEKIDILGLAETWLEGGESLTLATIARKEVQTRHKEARNKGGMCITYDLNTKLTWKTIQVSDINITTIDIDLCVVMFVYIPPRRQKEYIDIINEILLKPNFAKRKLLILDDFNIHVGKGNTCDFKMYEEMFSTLGITRNSFINEDIPIFMSHLGFSSPDHIWSRGIKFKTYVSQEETSSDHILIVAELSEAEIKRPMEVIRKLYTIRPSPDSKKYCSDKINRFKLMAKDKVPGLSKVISGNVDAAMNNVHNVIQKLHMKAFEPSHVKNKHQQKNRNNLQFSKETLAKIELRKKLKKVFFRTRELVYLGELLKVQSEIKEEVKRLEKIDWERHISNFSENSFSKTARRLAKFSLELQNRTIKVQCI</sequence>
<proteinExistence type="predicted"/>
<dbReference type="Gene3D" id="3.60.10.10">
    <property type="entry name" value="Endonuclease/exonuclease/phosphatase"/>
    <property type="match status" value="1"/>
</dbReference>
<dbReference type="Pfam" id="PF03372">
    <property type="entry name" value="Exo_endo_phos"/>
    <property type="match status" value="1"/>
</dbReference>
<evidence type="ECO:0000313" key="3">
    <source>
        <dbReference type="Proteomes" id="UP000030655"/>
    </source>
</evidence>
<name>A0A059F2J7_9MICR</name>
<dbReference type="AlphaFoldDB" id="A0A059F2J7"/>
<reference evidence="2 3" key="2">
    <citation type="submission" date="2014-03" db="EMBL/GenBank/DDBJ databases">
        <title>The Genome Sequence of Anncaliia algerae insect isolate PRA339.</title>
        <authorList>
            <consortium name="The Broad Institute Genome Sequencing Platform"/>
            <consortium name="The Broad Institute Genome Sequencing Center for Infectious Disease"/>
            <person name="Cuomo C."/>
            <person name="Becnel J."/>
            <person name="Sanscrainte N."/>
            <person name="Walker B."/>
            <person name="Young S.K."/>
            <person name="Zeng Q."/>
            <person name="Gargeya S."/>
            <person name="Fitzgerald M."/>
            <person name="Haas B."/>
            <person name="Abouelleil A."/>
            <person name="Alvarado L."/>
            <person name="Arachchi H.M."/>
            <person name="Berlin A.M."/>
            <person name="Chapman S.B."/>
            <person name="Dewar J."/>
            <person name="Goldberg J."/>
            <person name="Griggs A."/>
            <person name="Gujja S."/>
            <person name="Hansen M."/>
            <person name="Howarth C."/>
            <person name="Imamovic A."/>
            <person name="Larimer J."/>
            <person name="McCowan C."/>
            <person name="Murphy C."/>
            <person name="Neiman D."/>
            <person name="Pearson M."/>
            <person name="Priest M."/>
            <person name="Roberts A."/>
            <person name="Saif S."/>
            <person name="Shea T."/>
            <person name="Sisk P."/>
            <person name="Sykes S."/>
            <person name="Wortman J."/>
            <person name="Nusbaum C."/>
            <person name="Birren B."/>
        </authorList>
    </citation>
    <scope>NUCLEOTIDE SEQUENCE [LARGE SCALE GENOMIC DNA]</scope>
    <source>
        <strain evidence="2 3">PRA339</strain>
    </source>
</reference>
<dbReference type="InterPro" id="IPR036691">
    <property type="entry name" value="Endo/exonu/phosph_ase_sf"/>
</dbReference>
<dbReference type="OrthoDB" id="6781885at2759"/>
<protein>
    <recommendedName>
        <fullName evidence="1">Endonuclease/exonuclease/phosphatase domain-containing protein</fullName>
    </recommendedName>
</protein>
<dbReference type="VEuPathDB" id="MicrosporidiaDB:H312_01365"/>
<evidence type="ECO:0000259" key="1">
    <source>
        <dbReference type="Pfam" id="PF03372"/>
    </source>
</evidence>
<dbReference type="InterPro" id="IPR005135">
    <property type="entry name" value="Endo/exonuclease/phosphatase"/>
</dbReference>
<organism evidence="2 3">
    <name type="scientific">Anncaliia algerae PRA339</name>
    <dbReference type="NCBI Taxonomy" id="1288291"/>
    <lineage>
        <taxon>Eukaryota</taxon>
        <taxon>Fungi</taxon>
        <taxon>Fungi incertae sedis</taxon>
        <taxon>Microsporidia</taxon>
        <taxon>Tubulinosematoidea</taxon>
        <taxon>Tubulinosematidae</taxon>
        <taxon>Anncaliia</taxon>
    </lineage>
</organism>
<reference evidence="3" key="1">
    <citation type="submission" date="2013-02" db="EMBL/GenBank/DDBJ databases">
        <authorList>
            <consortium name="The Broad Institute Genome Sequencing Platform"/>
            <person name="Cuomo C."/>
            <person name="Becnel J."/>
            <person name="Sanscrainte N."/>
            <person name="Walker B."/>
            <person name="Young S.K."/>
            <person name="Zeng Q."/>
            <person name="Gargeya S."/>
            <person name="Fitzgerald M."/>
            <person name="Haas B."/>
            <person name="Abouelleil A."/>
            <person name="Alvarado L."/>
            <person name="Arachchi H.M."/>
            <person name="Berlin A.M."/>
            <person name="Chapman S.B."/>
            <person name="Dewar J."/>
            <person name="Goldberg J."/>
            <person name="Griggs A."/>
            <person name="Gujja S."/>
            <person name="Hansen M."/>
            <person name="Howarth C."/>
            <person name="Imamovic A."/>
            <person name="Larimer J."/>
            <person name="McCowan C."/>
            <person name="Murphy C."/>
            <person name="Neiman D."/>
            <person name="Pearson M."/>
            <person name="Priest M."/>
            <person name="Roberts A."/>
            <person name="Saif S."/>
            <person name="Shea T."/>
            <person name="Sisk P."/>
            <person name="Sykes S."/>
            <person name="Wortman J."/>
            <person name="Nusbaum C."/>
            <person name="Birren B."/>
        </authorList>
    </citation>
    <scope>NUCLEOTIDE SEQUENCE [LARGE SCALE GENOMIC DNA]</scope>
    <source>
        <strain evidence="3">PRA339</strain>
    </source>
</reference>
<dbReference type="HOGENOM" id="CLU_670789_0_0_1"/>
<dbReference type="GO" id="GO:0003824">
    <property type="term" value="F:catalytic activity"/>
    <property type="evidence" value="ECO:0007669"/>
    <property type="project" value="InterPro"/>
</dbReference>
<dbReference type="SUPFAM" id="SSF56219">
    <property type="entry name" value="DNase I-like"/>
    <property type="match status" value="1"/>
</dbReference>
<accession>A0A059F2J7</accession>